<sequence length="283" mass="32703">MRHKIIKWFKFKLQIIFRNERDFKDIILFDFSNFNLIIYTILFFFIIFSFSFFLSTTILKKWFDPRYAEQKANEQIIDLSTSIDSLISSVEVKDQFIENIMVIISGEENRKLELEIEEESSLGNDIKSSYAAVDSFFRKEFEKNINYSEINDYLSYDENIFLKLISPVSSGIVSSVYNPSQKHFGVDYVCKKDEPVKSVFDGIVILSSWTKDNGFVISIVHPNNIISMYKHNSKIFVQPGQSVKTGDVISIIGDTGELSSGPHLHFELWLDGKSINPSEFISL</sequence>
<evidence type="ECO:0000256" key="1">
    <source>
        <dbReference type="ARBA" id="ARBA00022729"/>
    </source>
</evidence>
<dbReference type="SUPFAM" id="SSF51261">
    <property type="entry name" value="Duplicated hybrid motif"/>
    <property type="match status" value="1"/>
</dbReference>
<name>A0A381PLR3_9ZZZZ</name>
<feature type="domain" description="M23ase beta-sheet core" evidence="3">
    <location>
        <begin position="182"/>
        <end position="277"/>
    </location>
</feature>
<reference evidence="4" key="1">
    <citation type="submission" date="2018-05" db="EMBL/GenBank/DDBJ databases">
        <authorList>
            <person name="Lanie J.A."/>
            <person name="Ng W.-L."/>
            <person name="Kazmierczak K.M."/>
            <person name="Andrzejewski T.M."/>
            <person name="Davidsen T.M."/>
            <person name="Wayne K.J."/>
            <person name="Tettelin H."/>
            <person name="Glass J.I."/>
            <person name="Rusch D."/>
            <person name="Podicherti R."/>
            <person name="Tsui H.-C.T."/>
            <person name="Winkler M.E."/>
        </authorList>
    </citation>
    <scope>NUCLEOTIDE SEQUENCE</scope>
</reference>
<dbReference type="PANTHER" id="PTHR21666:SF289">
    <property type="entry name" value="L-ALA--D-GLU ENDOPEPTIDASE"/>
    <property type="match status" value="1"/>
</dbReference>
<dbReference type="EMBL" id="UINC01001024">
    <property type="protein sequence ID" value="SUZ67880.1"/>
    <property type="molecule type" value="Genomic_DNA"/>
</dbReference>
<dbReference type="AlphaFoldDB" id="A0A381PLR3"/>
<keyword evidence="1" id="KW-0732">Signal</keyword>
<gene>
    <name evidence="4" type="ORF">METZ01_LOCUS20734</name>
</gene>
<organism evidence="4">
    <name type="scientific">marine metagenome</name>
    <dbReference type="NCBI Taxonomy" id="408172"/>
    <lineage>
        <taxon>unclassified sequences</taxon>
        <taxon>metagenomes</taxon>
        <taxon>ecological metagenomes</taxon>
    </lineage>
</organism>
<dbReference type="InterPro" id="IPR050570">
    <property type="entry name" value="Cell_wall_metabolism_enzyme"/>
</dbReference>
<keyword evidence="2" id="KW-0812">Transmembrane</keyword>
<dbReference type="InterPro" id="IPR011055">
    <property type="entry name" value="Dup_hybrid_motif"/>
</dbReference>
<dbReference type="Pfam" id="PF01551">
    <property type="entry name" value="Peptidase_M23"/>
    <property type="match status" value="1"/>
</dbReference>
<evidence type="ECO:0000256" key="2">
    <source>
        <dbReference type="SAM" id="Phobius"/>
    </source>
</evidence>
<keyword evidence="2" id="KW-1133">Transmembrane helix</keyword>
<keyword evidence="2" id="KW-0472">Membrane</keyword>
<evidence type="ECO:0000259" key="3">
    <source>
        <dbReference type="Pfam" id="PF01551"/>
    </source>
</evidence>
<dbReference type="PANTHER" id="PTHR21666">
    <property type="entry name" value="PEPTIDASE-RELATED"/>
    <property type="match status" value="1"/>
</dbReference>
<protein>
    <recommendedName>
        <fullName evidence="3">M23ase beta-sheet core domain-containing protein</fullName>
    </recommendedName>
</protein>
<evidence type="ECO:0000313" key="4">
    <source>
        <dbReference type="EMBL" id="SUZ67880.1"/>
    </source>
</evidence>
<dbReference type="Gene3D" id="2.70.70.10">
    <property type="entry name" value="Glucose Permease (Domain IIA)"/>
    <property type="match status" value="1"/>
</dbReference>
<accession>A0A381PLR3</accession>
<dbReference type="InterPro" id="IPR016047">
    <property type="entry name" value="M23ase_b-sheet_dom"/>
</dbReference>
<proteinExistence type="predicted"/>
<dbReference type="GO" id="GO:0004222">
    <property type="term" value="F:metalloendopeptidase activity"/>
    <property type="evidence" value="ECO:0007669"/>
    <property type="project" value="TreeGrafter"/>
</dbReference>
<feature type="transmembrane region" description="Helical" evidence="2">
    <location>
        <begin position="36"/>
        <end position="59"/>
    </location>
</feature>
<dbReference type="CDD" id="cd12797">
    <property type="entry name" value="M23_peptidase"/>
    <property type="match status" value="1"/>
</dbReference>